<keyword evidence="8" id="KW-1185">Reference proteome</keyword>
<sequence length="214" mass="24269">MFLAIITGIIVGLVLSLLTGPTFFSLLKISISKGFKSGVYFAFGVFLSDVVYIVLAVVFSLLIGFEEQYRQIIYIVGGLFLTIIGSYYIVKKVKIVYEPTKALKNTAYFFKGFLMCMLNPMMLFYWITISTKAKESFQSHDIHSHLEPSELLTFFLVATSLTILSSDIIKAYFVSKHRSKISERHILWLNRIAGTIIVGYAVFRLLLPVILKHV</sequence>
<dbReference type="PANTHER" id="PTHR30086">
    <property type="entry name" value="ARGININE EXPORTER PROTEIN ARGO"/>
    <property type="match status" value="1"/>
</dbReference>
<protein>
    <submittedName>
        <fullName evidence="7">Lysine transporter LysE</fullName>
    </submittedName>
</protein>
<proteinExistence type="predicted"/>
<feature type="transmembrane region" description="Helical" evidence="6">
    <location>
        <begin position="151"/>
        <end position="174"/>
    </location>
</feature>
<name>A0A2S4ZYM8_9SPHI</name>
<feature type="transmembrane region" description="Helical" evidence="6">
    <location>
        <begin position="6"/>
        <end position="27"/>
    </location>
</feature>
<dbReference type="GO" id="GO:0015171">
    <property type="term" value="F:amino acid transmembrane transporter activity"/>
    <property type="evidence" value="ECO:0007669"/>
    <property type="project" value="TreeGrafter"/>
</dbReference>
<feature type="transmembrane region" description="Helical" evidence="6">
    <location>
        <begin position="186"/>
        <end position="211"/>
    </location>
</feature>
<accession>A0A2S4ZYM8</accession>
<comment type="caution">
    <text evidence="7">The sequence shown here is derived from an EMBL/GenBank/DDBJ whole genome shotgun (WGS) entry which is preliminary data.</text>
</comment>
<dbReference type="AlphaFoldDB" id="A0A2S4ZYM8"/>
<dbReference type="EMBL" id="PQVF01000013">
    <property type="protein sequence ID" value="POY35149.1"/>
    <property type="molecule type" value="Genomic_DNA"/>
</dbReference>
<evidence type="ECO:0000256" key="5">
    <source>
        <dbReference type="ARBA" id="ARBA00023136"/>
    </source>
</evidence>
<keyword evidence="3 6" id="KW-0812">Transmembrane</keyword>
<dbReference type="RefSeq" id="WP_103790237.1">
    <property type="nucleotide sequence ID" value="NZ_PQVF01000013.1"/>
</dbReference>
<keyword evidence="5 6" id="KW-0472">Membrane</keyword>
<evidence type="ECO:0000313" key="7">
    <source>
        <dbReference type="EMBL" id="POY35149.1"/>
    </source>
</evidence>
<dbReference type="InterPro" id="IPR001123">
    <property type="entry name" value="LeuE-type"/>
</dbReference>
<feature type="transmembrane region" description="Helical" evidence="6">
    <location>
        <begin position="39"/>
        <end position="65"/>
    </location>
</feature>
<dbReference type="Pfam" id="PF01810">
    <property type="entry name" value="LysE"/>
    <property type="match status" value="1"/>
</dbReference>
<gene>
    <name evidence="7" type="ORF">C3K47_16335</name>
</gene>
<keyword evidence="2" id="KW-1003">Cell membrane</keyword>
<dbReference type="GO" id="GO:0005886">
    <property type="term" value="C:plasma membrane"/>
    <property type="evidence" value="ECO:0007669"/>
    <property type="project" value="UniProtKB-SubCell"/>
</dbReference>
<dbReference type="Proteomes" id="UP000236893">
    <property type="component" value="Unassembled WGS sequence"/>
</dbReference>
<reference evidence="7 8" key="1">
    <citation type="submission" date="2018-01" db="EMBL/GenBank/DDBJ databases">
        <authorList>
            <person name="Gaut B.S."/>
            <person name="Morton B.R."/>
            <person name="Clegg M.T."/>
            <person name="Duvall M.R."/>
        </authorList>
    </citation>
    <scope>NUCLEOTIDE SEQUENCE [LARGE SCALE GENOMIC DNA]</scope>
    <source>
        <strain evidence="7 8">HR-AV</strain>
    </source>
</reference>
<evidence type="ECO:0000313" key="8">
    <source>
        <dbReference type="Proteomes" id="UP000236893"/>
    </source>
</evidence>
<evidence type="ECO:0000256" key="6">
    <source>
        <dbReference type="SAM" id="Phobius"/>
    </source>
</evidence>
<organism evidence="7 8">
    <name type="scientific">Solitalea longa</name>
    <dbReference type="NCBI Taxonomy" id="2079460"/>
    <lineage>
        <taxon>Bacteria</taxon>
        <taxon>Pseudomonadati</taxon>
        <taxon>Bacteroidota</taxon>
        <taxon>Sphingobacteriia</taxon>
        <taxon>Sphingobacteriales</taxon>
        <taxon>Sphingobacteriaceae</taxon>
        <taxon>Solitalea</taxon>
    </lineage>
</organism>
<feature type="transmembrane region" description="Helical" evidence="6">
    <location>
        <begin position="71"/>
        <end position="90"/>
    </location>
</feature>
<evidence type="ECO:0000256" key="4">
    <source>
        <dbReference type="ARBA" id="ARBA00022989"/>
    </source>
</evidence>
<evidence type="ECO:0000256" key="1">
    <source>
        <dbReference type="ARBA" id="ARBA00004651"/>
    </source>
</evidence>
<evidence type="ECO:0000256" key="2">
    <source>
        <dbReference type="ARBA" id="ARBA00022475"/>
    </source>
</evidence>
<dbReference type="OrthoDB" id="679767at2"/>
<keyword evidence="4 6" id="KW-1133">Transmembrane helix</keyword>
<feature type="transmembrane region" description="Helical" evidence="6">
    <location>
        <begin position="110"/>
        <end position="131"/>
    </location>
</feature>
<evidence type="ECO:0000256" key="3">
    <source>
        <dbReference type="ARBA" id="ARBA00022692"/>
    </source>
</evidence>
<comment type="subcellular location">
    <subcellularLocation>
        <location evidence="1">Cell membrane</location>
        <topology evidence="1">Multi-pass membrane protein</topology>
    </subcellularLocation>
</comment>
<dbReference type="PANTHER" id="PTHR30086:SF20">
    <property type="entry name" value="ARGININE EXPORTER PROTEIN ARGO-RELATED"/>
    <property type="match status" value="1"/>
</dbReference>